<keyword evidence="2" id="KW-0808">Transferase</keyword>
<proteinExistence type="predicted"/>
<dbReference type="Pfam" id="PF00117">
    <property type="entry name" value="GATase"/>
    <property type="match status" value="1"/>
</dbReference>
<dbReference type="InterPro" id="IPR044992">
    <property type="entry name" value="ChyE-like"/>
</dbReference>
<feature type="domain" description="Glutamine amidotransferase" evidence="1">
    <location>
        <begin position="27"/>
        <end position="182"/>
    </location>
</feature>
<dbReference type="RefSeq" id="WP_004962741.1">
    <property type="nucleotide sequence ID" value="NZ_GG753567.1"/>
</dbReference>
<keyword evidence="2" id="KW-0315">Glutamine amidotransferase</keyword>
<dbReference type="EC" id="6.3.5.2" evidence="2"/>
<dbReference type="CDD" id="cd01741">
    <property type="entry name" value="GATase1_1"/>
    <property type="match status" value="1"/>
</dbReference>
<dbReference type="Gene3D" id="3.40.50.880">
    <property type="match status" value="1"/>
</dbReference>
<gene>
    <name evidence="2" type="ORF">HMPREF0758_3652</name>
</gene>
<reference evidence="2 3" key="1">
    <citation type="submission" date="2010-01" db="EMBL/GenBank/DDBJ databases">
        <authorList>
            <person name="Muzny D."/>
            <person name="Qin X."/>
            <person name="Deng J."/>
            <person name="Jiang H."/>
            <person name="Liu Y."/>
            <person name="Qu J."/>
            <person name="Song X.-Z."/>
            <person name="Zhang L."/>
            <person name="Thornton R."/>
            <person name="Coyle M."/>
            <person name="Francisco L."/>
            <person name="Jackson L."/>
            <person name="Javaid M."/>
            <person name="Korchina V."/>
            <person name="Kovar C."/>
            <person name="Mata R."/>
            <person name="Mathew T."/>
            <person name="Ngo R."/>
            <person name="Nguyen L."/>
            <person name="Nguyen N."/>
            <person name="Okwuonu G."/>
            <person name="Ongeri F."/>
            <person name="Pham C."/>
            <person name="Simmons D."/>
            <person name="Wilczek-Boney K."/>
            <person name="Hale W."/>
            <person name="Jakkamsetti A."/>
            <person name="Pham P."/>
            <person name="Ruth R."/>
            <person name="San Lucas F."/>
            <person name="Warren J."/>
            <person name="Zhang J."/>
            <person name="Zhao Z."/>
            <person name="Zhou C."/>
            <person name="Zhu D."/>
            <person name="Lee S."/>
            <person name="Bess C."/>
            <person name="Blankenburg K."/>
            <person name="Forbes L."/>
            <person name="Fu Q."/>
            <person name="Gubbala S."/>
            <person name="Hirani K."/>
            <person name="Jayaseelan J.C."/>
            <person name="Lara F."/>
            <person name="Munidasa M."/>
            <person name="Palculict T."/>
            <person name="Patil S."/>
            <person name="Pu L.-L."/>
            <person name="Saada N."/>
            <person name="Tang L."/>
            <person name="Weissenberger G."/>
            <person name="Zhu Y."/>
            <person name="Hemphill L."/>
            <person name="Shang Y."/>
            <person name="Youmans B."/>
            <person name="Ayvaz T."/>
            <person name="Ross M."/>
            <person name="Santibanez J."/>
            <person name="Aqrawi P."/>
            <person name="Gross S."/>
            <person name="Joshi V."/>
            <person name="Fowler G."/>
            <person name="Nazareth L."/>
            <person name="Reid J."/>
            <person name="Worley K."/>
            <person name="Petrosino J."/>
            <person name="Highlander S."/>
            <person name="Gibbs R."/>
        </authorList>
    </citation>
    <scope>NUCLEOTIDE SEQUENCE [LARGE SCALE GENOMIC DNA]</scope>
    <source>
        <strain evidence="2 3">DSM 4582</strain>
    </source>
</reference>
<name>D4E652_SEROD</name>
<dbReference type="InterPro" id="IPR017926">
    <property type="entry name" value="GATASE"/>
</dbReference>
<keyword evidence="3" id="KW-1185">Reference proteome</keyword>
<dbReference type="PANTHER" id="PTHR42695:SF5">
    <property type="entry name" value="GLUTAMINE AMIDOTRANSFERASE YLR126C-RELATED"/>
    <property type="match status" value="1"/>
</dbReference>
<organism evidence="2 3">
    <name type="scientific">Serratia odorifera DSM 4582</name>
    <dbReference type="NCBI Taxonomy" id="667129"/>
    <lineage>
        <taxon>Bacteria</taxon>
        <taxon>Pseudomonadati</taxon>
        <taxon>Pseudomonadota</taxon>
        <taxon>Gammaproteobacteria</taxon>
        <taxon>Enterobacterales</taxon>
        <taxon>Yersiniaceae</taxon>
        <taxon>Serratia</taxon>
    </lineage>
</organism>
<evidence type="ECO:0000313" key="2">
    <source>
        <dbReference type="EMBL" id="EFE94781.1"/>
    </source>
</evidence>
<dbReference type="HOGENOM" id="CLU_054974_3_1_6"/>
<evidence type="ECO:0000313" key="3">
    <source>
        <dbReference type="Proteomes" id="UP000005723"/>
    </source>
</evidence>
<dbReference type="NCBIfam" id="NF005458">
    <property type="entry name" value="PRK07053.1"/>
    <property type="match status" value="1"/>
</dbReference>
<dbReference type="STRING" id="667129.HMPREF0758_3652"/>
<dbReference type="GO" id="GO:0016740">
    <property type="term" value="F:transferase activity"/>
    <property type="evidence" value="ECO:0007669"/>
    <property type="project" value="UniProtKB-KW"/>
</dbReference>
<dbReference type="Proteomes" id="UP000005723">
    <property type="component" value="Unassembled WGS sequence"/>
</dbReference>
<dbReference type="AlphaFoldDB" id="D4E652"/>
<sequence>MKKAVAIRHVHFENLGILGNLLSLRGYQIDYYDAGRDNLQAIDNETTDLLVILGGPVSGASHFAGQHDHDFLNHELTLASQRLQQRRPTLGVCLGAQVMAKALGAEVVSLGIKEIGYAPLSLASGEDNLLAPLADTPVLHWHGDMFMIPEGAQCLASTAACRHQAFSYQDFALGLQFHLEADRHDLERWLIGHACELDLAGIAPQHIRDQATQYGVELERRAQQVFTRWLDIIEKGNNACNTSPNCVRR</sequence>
<comment type="caution">
    <text evidence="2">The sequence shown here is derived from an EMBL/GenBank/DDBJ whole genome shotgun (WGS) entry which is preliminary data.</text>
</comment>
<dbReference type="GO" id="GO:0003922">
    <property type="term" value="F:GMP synthase (glutamine-hydrolyzing) activity"/>
    <property type="evidence" value="ECO:0007669"/>
    <property type="project" value="UniProtKB-EC"/>
</dbReference>
<keyword evidence="2" id="KW-0436">Ligase</keyword>
<dbReference type="OrthoDB" id="9813383at2"/>
<dbReference type="PROSITE" id="PS51273">
    <property type="entry name" value="GATASE_TYPE_1"/>
    <property type="match status" value="1"/>
</dbReference>
<protein>
    <submittedName>
        <fullName evidence="2">Class I glutamine amidotransferase</fullName>
        <ecNumber evidence="2">6.3.5.2</ecNumber>
    </submittedName>
</protein>
<evidence type="ECO:0000259" key="1">
    <source>
        <dbReference type="Pfam" id="PF00117"/>
    </source>
</evidence>
<dbReference type="EMBL" id="ADBY01000051">
    <property type="protein sequence ID" value="EFE94781.1"/>
    <property type="molecule type" value="Genomic_DNA"/>
</dbReference>
<dbReference type="GO" id="GO:0005829">
    <property type="term" value="C:cytosol"/>
    <property type="evidence" value="ECO:0007669"/>
    <property type="project" value="TreeGrafter"/>
</dbReference>
<dbReference type="PANTHER" id="PTHR42695">
    <property type="entry name" value="GLUTAMINE AMIDOTRANSFERASE YLR126C-RELATED"/>
    <property type="match status" value="1"/>
</dbReference>
<dbReference type="SUPFAM" id="SSF52317">
    <property type="entry name" value="Class I glutamine amidotransferase-like"/>
    <property type="match status" value="1"/>
</dbReference>
<dbReference type="InterPro" id="IPR029062">
    <property type="entry name" value="Class_I_gatase-like"/>
</dbReference>
<accession>D4E652</accession>